<dbReference type="SUPFAM" id="SSF52540">
    <property type="entry name" value="P-loop containing nucleoside triphosphate hydrolases"/>
    <property type="match status" value="1"/>
</dbReference>
<dbReference type="PROSITE" id="PS51194">
    <property type="entry name" value="HELICASE_CTER"/>
    <property type="match status" value="1"/>
</dbReference>
<name>A0A8H6EW06_DEKBR</name>
<accession>A0A8H6EW06</accession>
<feature type="region of interest" description="Disordered" evidence="1">
    <location>
        <begin position="53"/>
        <end position="106"/>
    </location>
</feature>
<reference evidence="3 4" key="1">
    <citation type="journal article" date="2020" name="Appl. Microbiol. Biotechnol.">
        <title>Targeted gene deletion in Brettanomyces bruxellensis with an expression-free CRISPR-Cas9 system.</title>
        <authorList>
            <person name="Varela C."/>
            <person name="Bartel C."/>
            <person name="Onetto C."/>
            <person name="Borneman A."/>
        </authorList>
    </citation>
    <scope>NUCLEOTIDE SEQUENCE [LARGE SCALE GENOMIC DNA]</scope>
    <source>
        <strain evidence="3 4">AWRI1613</strain>
    </source>
</reference>
<dbReference type="InterPro" id="IPR027417">
    <property type="entry name" value="P-loop_NTPase"/>
</dbReference>
<comment type="caution">
    <text evidence="3">The sequence shown here is derived from an EMBL/GenBank/DDBJ whole genome shotgun (WGS) entry which is preliminary data.</text>
</comment>
<proteinExistence type="predicted"/>
<gene>
    <name evidence="3" type="ORF">HII12_002494</name>
</gene>
<evidence type="ECO:0000259" key="2">
    <source>
        <dbReference type="PROSITE" id="PS51194"/>
    </source>
</evidence>
<evidence type="ECO:0000256" key="1">
    <source>
        <dbReference type="SAM" id="MobiDB-lite"/>
    </source>
</evidence>
<protein>
    <recommendedName>
        <fullName evidence="2">Helicase C-terminal domain-containing protein</fullName>
    </recommendedName>
</protein>
<feature type="compositionally biased region" description="Gly residues" evidence="1">
    <location>
        <begin position="63"/>
        <end position="76"/>
    </location>
</feature>
<feature type="domain" description="Helicase C-terminal" evidence="2">
    <location>
        <begin position="1"/>
        <end position="58"/>
    </location>
</feature>
<dbReference type="EMBL" id="JABCYN010000024">
    <property type="protein sequence ID" value="KAF6012340.1"/>
    <property type="molecule type" value="Genomic_DNA"/>
</dbReference>
<feature type="compositionally biased region" description="Basic residues" evidence="1">
    <location>
        <begin position="77"/>
        <end position="91"/>
    </location>
</feature>
<dbReference type="Proteomes" id="UP000568158">
    <property type="component" value="Unassembled WGS sequence"/>
</dbReference>
<organism evidence="3 4">
    <name type="scientific">Dekkera bruxellensis</name>
    <name type="common">Brettanomyces custersii</name>
    <dbReference type="NCBI Taxonomy" id="5007"/>
    <lineage>
        <taxon>Eukaryota</taxon>
        <taxon>Fungi</taxon>
        <taxon>Dikarya</taxon>
        <taxon>Ascomycota</taxon>
        <taxon>Saccharomycotina</taxon>
        <taxon>Pichiomycetes</taxon>
        <taxon>Pichiales</taxon>
        <taxon>Pichiaceae</taxon>
        <taxon>Brettanomyces</taxon>
    </lineage>
</organism>
<evidence type="ECO:0000313" key="4">
    <source>
        <dbReference type="Proteomes" id="UP000568158"/>
    </source>
</evidence>
<dbReference type="AlphaFoldDB" id="A0A8H6EW06"/>
<dbReference type="Gene3D" id="3.40.50.300">
    <property type="entry name" value="P-loop containing nucleotide triphosphate hydrolases"/>
    <property type="match status" value="1"/>
</dbReference>
<dbReference type="InterPro" id="IPR001650">
    <property type="entry name" value="Helicase_C-like"/>
</dbReference>
<sequence length="106" mass="11661">MPGNVEDYVHRIGRTGRAGAKGTAVTFFTRDNSHQAHDLIVVLREAKQEVPEELQAMDHRGGRGGNRGGRWGGRGRYGGRRGGRGGFRRNNYRSGANNAPLGARRY</sequence>
<evidence type="ECO:0000313" key="3">
    <source>
        <dbReference type="EMBL" id="KAF6012340.1"/>
    </source>
</evidence>
<dbReference type="PANTHER" id="PTHR47958">
    <property type="entry name" value="ATP-DEPENDENT RNA HELICASE DBP3"/>
    <property type="match status" value="1"/>
</dbReference>